<dbReference type="EMBL" id="JAVDXZ010000001">
    <property type="protein sequence ID" value="MDR7328583.1"/>
    <property type="molecule type" value="Genomic_DNA"/>
</dbReference>
<comment type="caution">
    <text evidence="1">The sequence shown here is derived from an EMBL/GenBank/DDBJ whole genome shotgun (WGS) entry which is preliminary data.</text>
</comment>
<sequence length="139" mass="14936">MPNGLVVNPDGTQRLIDFELPNAREFIGGLISTHVDVSFNEAGRDFTLIYNPDARDDGAAPSPVGSLARMHGETGNSTFFLDPVRAVFGPVIFVGADGGPIGDKDVAEIHGAVEAARNYSQDYPDEYRLWNAAARNMGN</sequence>
<keyword evidence="2" id="KW-1185">Reference proteome</keyword>
<organism evidence="1 2">
    <name type="scientific">Corynebacterium guangdongense</name>
    <dbReference type="NCBI Taxonomy" id="1783348"/>
    <lineage>
        <taxon>Bacteria</taxon>
        <taxon>Bacillati</taxon>
        <taxon>Actinomycetota</taxon>
        <taxon>Actinomycetes</taxon>
        <taxon>Mycobacteriales</taxon>
        <taxon>Corynebacteriaceae</taxon>
        <taxon>Corynebacterium</taxon>
    </lineage>
</organism>
<dbReference type="Proteomes" id="UP001180840">
    <property type="component" value="Unassembled WGS sequence"/>
</dbReference>
<proteinExistence type="predicted"/>
<evidence type="ECO:0008006" key="3">
    <source>
        <dbReference type="Google" id="ProtNLM"/>
    </source>
</evidence>
<name>A0ABU1ZUH3_9CORY</name>
<evidence type="ECO:0000313" key="2">
    <source>
        <dbReference type="Proteomes" id="UP001180840"/>
    </source>
</evidence>
<gene>
    <name evidence="1" type="ORF">J2S39_000259</name>
</gene>
<evidence type="ECO:0000313" key="1">
    <source>
        <dbReference type="EMBL" id="MDR7328583.1"/>
    </source>
</evidence>
<dbReference type="RefSeq" id="WP_290197520.1">
    <property type="nucleotide sequence ID" value="NZ_CP047654.1"/>
</dbReference>
<protein>
    <recommendedName>
        <fullName evidence="3">DUF3846 domain-containing protein</fullName>
    </recommendedName>
</protein>
<reference evidence="1" key="1">
    <citation type="submission" date="2023-07" db="EMBL/GenBank/DDBJ databases">
        <title>Sequencing the genomes of 1000 actinobacteria strains.</title>
        <authorList>
            <person name="Klenk H.-P."/>
        </authorList>
    </citation>
    <scope>NUCLEOTIDE SEQUENCE</scope>
    <source>
        <strain evidence="1">DSM 107476</strain>
    </source>
</reference>
<accession>A0ABU1ZUH3</accession>